<evidence type="ECO:0000256" key="5">
    <source>
        <dbReference type="ARBA" id="ARBA00024029"/>
    </source>
</evidence>
<name>A0A840EMH3_9ACTN</name>
<dbReference type="SUPFAM" id="SSF102215">
    <property type="entry name" value="Creatininase"/>
    <property type="match status" value="1"/>
</dbReference>
<comment type="cofactor">
    <cofactor evidence="1">
        <name>Zn(2+)</name>
        <dbReference type="ChEBI" id="CHEBI:29105"/>
    </cofactor>
</comment>
<dbReference type="AlphaFoldDB" id="A0A840EMH3"/>
<proteinExistence type="inferred from homology"/>
<evidence type="ECO:0000313" key="6">
    <source>
        <dbReference type="EMBL" id="MBB4133985.1"/>
    </source>
</evidence>
<dbReference type="GO" id="GO:0009231">
    <property type="term" value="P:riboflavin biosynthetic process"/>
    <property type="evidence" value="ECO:0007669"/>
    <property type="project" value="TreeGrafter"/>
</dbReference>
<dbReference type="InterPro" id="IPR003785">
    <property type="entry name" value="Creatininase/forma_Hydrolase"/>
</dbReference>
<dbReference type="PANTHER" id="PTHR35005:SF1">
    <property type="entry name" value="2-AMINO-5-FORMYLAMINO-6-RIBOSYLAMINOPYRIMIDIN-4(3H)-ONE 5'-MONOPHOSPHATE DEFORMYLASE"/>
    <property type="match status" value="1"/>
</dbReference>
<evidence type="ECO:0000256" key="4">
    <source>
        <dbReference type="ARBA" id="ARBA00022833"/>
    </source>
</evidence>
<keyword evidence="2" id="KW-0479">Metal-binding</keyword>
<comment type="caution">
    <text evidence="6">The sequence shown here is derived from an EMBL/GenBank/DDBJ whole genome shotgun (WGS) entry which is preliminary data.</text>
</comment>
<protein>
    <submittedName>
        <fullName evidence="6">Creatinine amidohydrolase</fullName>
        <ecNumber evidence="6">3.5.2.10</ecNumber>
    </submittedName>
</protein>
<evidence type="ECO:0000256" key="1">
    <source>
        <dbReference type="ARBA" id="ARBA00001947"/>
    </source>
</evidence>
<reference evidence="6 7" key="1">
    <citation type="submission" date="2020-08" db="EMBL/GenBank/DDBJ databases">
        <title>Sequencing the genomes of 1000 actinobacteria strains.</title>
        <authorList>
            <person name="Klenk H.-P."/>
        </authorList>
    </citation>
    <scope>NUCLEOTIDE SEQUENCE [LARGE SCALE GENOMIC DNA]</scope>
    <source>
        <strain evidence="6 7">DSM 45298</strain>
    </source>
</reference>
<sequence>MSSPEIAAAVNSGTRTVVLPLGATEQHGPHLPLSMDALHADELALRIAGRLGDALVLPTVRVGYSPHHLGFVGSLSVRASTLEAICEDYLSPLAEYGFKRAILFSGHIGNYPVMREFEERLKRSLTPLSVTVFTDGEAIIDTWQKCADEVSGLGASVGGHADVAETAVMLAMHPGHVRTESLECGYTGTVDGELLQRAFNDGFRSVSPNGILGDPRGASVPLGQSCLESVTDLIVAHVEGTLC</sequence>
<evidence type="ECO:0000313" key="7">
    <source>
        <dbReference type="Proteomes" id="UP000551501"/>
    </source>
</evidence>
<accession>A0A840EMH3</accession>
<gene>
    <name evidence="6" type="ORF">BKA16_000537</name>
</gene>
<keyword evidence="4" id="KW-0862">Zinc</keyword>
<keyword evidence="7" id="KW-1185">Reference proteome</keyword>
<dbReference type="GO" id="GO:0047789">
    <property type="term" value="F:creatininase activity"/>
    <property type="evidence" value="ECO:0007669"/>
    <property type="project" value="UniProtKB-EC"/>
</dbReference>
<dbReference type="Pfam" id="PF02633">
    <property type="entry name" value="Creatininase"/>
    <property type="match status" value="1"/>
</dbReference>
<dbReference type="RefSeq" id="WP_246371585.1">
    <property type="nucleotide sequence ID" value="NZ_BAABHL010000063.1"/>
</dbReference>
<keyword evidence="3 6" id="KW-0378">Hydrolase</keyword>
<dbReference type="GO" id="GO:0046872">
    <property type="term" value="F:metal ion binding"/>
    <property type="evidence" value="ECO:0007669"/>
    <property type="project" value="UniProtKB-KW"/>
</dbReference>
<evidence type="ECO:0000256" key="2">
    <source>
        <dbReference type="ARBA" id="ARBA00022723"/>
    </source>
</evidence>
<dbReference type="GO" id="GO:0016811">
    <property type="term" value="F:hydrolase activity, acting on carbon-nitrogen (but not peptide) bonds, in linear amides"/>
    <property type="evidence" value="ECO:0007669"/>
    <property type="project" value="TreeGrafter"/>
</dbReference>
<dbReference type="Gene3D" id="3.40.50.10310">
    <property type="entry name" value="Creatininase"/>
    <property type="match status" value="1"/>
</dbReference>
<evidence type="ECO:0000256" key="3">
    <source>
        <dbReference type="ARBA" id="ARBA00022801"/>
    </source>
</evidence>
<dbReference type="Proteomes" id="UP000551501">
    <property type="component" value="Unassembled WGS sequence"/>
</dbReference>
<organism evidence="6 7">
    <name type="scientific">Gordonia humi</name>
    <dbReference type="NCBI Taxonomy" id="686429"/>
    <lineage>
        <taxon>Bacteria</taxon>
        <taxon>Bacillati</taxon>
        <taxon>Actinomycetota</taxon>
        <taxon>Actinomycetes</taxon>
        <taxon>Mycobacteriales</taxon>
        <taxon>Gordoniaceae</taxon>
        <taxon>Gordonia</taxon>
    </lineage>
</organism>
<dbReference type="InterPro" id="IPR024087">
    <property type="entry name" value="Creatininase-like_sf"/>
</dbReference>
<dbReference type="EMBL" id="JACIFP010000001">
    <property type="protein sequence ID" value="MBB4133985.1"/>
    <property type="molecule type" value="Genomic_DNA"/>
</dbReference>
<comment type="similarity">
    <text evidence="5">Belongs to the creatininase superfamily.</text>
</comment>
<dbReference type="PANTHER" id="PTHR35005">
    <property type="entry name" value="3-DEHYDRO-SCYLLO-INOSOSE HYDROLASE"/>
    <property type="match status" value="1"/>
</dbReference>
<dbReference type="EC" id="3.5.2.10" evidence="6"/>